<evidence type="ECO:0000256" key="12">
    <source>
        <dbReference type="ARBA" id="ARBA00023170"/>
    </source>
</evidence>
<dbReference type="InterPro" id="IPR037066">
    <property type="entry name" value="Plug_dom_sf"/>
</dbReference>
<evidence type="ECO:0000256" key="1">
    <source>
        <dbReference type="ARBA" id="ARBA00004571"/>
    </source>
</evidence>
<evidence type="ECO:0000256" key="14">
    <source>
        <dbReference type="PROSITE-ProRule" id="PRU01360"/>
    </source>
</evidence>
<evidence type="ECO:0000256" key="7">
    <source>
        <dbReference type="ARBA" id="ARBA00022729"/>
    </source>
</evidence>
<keyword evidence="12 20" id="KW-0675">Receptor</keyword>
<gene>
    <name evidence="20" type="ORF">Ga0061065_102178</name>
</gene>
<dbReference type="Gene3D" id="2.170.130.10">
    <property type="entry name" value="TonB-dependent receptor, plug domain"/>
    <property type="match status" value="1"/>
</dbReference>
<accession>A0A0K6IID7</accession>
<keyword evidence="11 14" id="KW-0472">Membrane</keyword>
<proteinExistence type="inferred from homology"/>
<sequence>MKYPILSSSLLLLSLPLIAAPNASDDVSADQQLDTLVVTGRALSHYKEDSASIGTRTDTDIDRTAQSVQVLTDTLIEDQAAHQVTDLYRSISGVSQDNVSTVTFRGFHQDEQLYDGMRGNPYKDFFTVPQLVNVQQVQAIKGPAGALYGAGEPGGVINYVSKKPTYEPEHFIKLGAGNKDYTSAQLSSSGPVNKDASQRYRVSLYQDKSDSYRNNVDQDNQNIDLGYAWDINDDATLTVQYTNIEQTLHGARLRGIPTDDDGNFLANDSWNANEPDDQQALDAETFQAKLEQYLNETVSWDLGVRYFKGEEAQNYHESLGLTDTDSDGINDAVRRQYRDQLRSNEGVSISSNLVFDLNDHTLLVGTDYTRNTYDYLYYRSNDAETLSLANPIYNADVSSYNLSLNQNNQTLSQQLGLLVQDQWVVTNRLDLVAGVRLNHFEEDFTDHRNNANNATYSDQGVDTRVGATYQWSDNIKPYTSFSTGYQPQSASDQQASVGGPFDPEQSQQLEAGVRTYWLDNSLNVNVAVYHIERENVLQEDPNDSDMKIALGKVRSQGAEIDVLADITDRWVANLSYAYNDTVIKEANADDGIQFAAGDSRRFSNSPLHQLGLWTRYDLPSLSSSVSVGAEYVSEQYNRDHQKVKPYTVYDATWQTQINAWTLQATIKNLTDEVYATSGFNRNIGSNLGERRRLYLSAQYDF</sequence>
<evidence type="ECO:0000313" key="20">
    <source>
        <dbReference type="EMBL" id="CUB02841.1"/>
    </source>
</evidence>
<dbReference type="Pfam" id="PF00593">
    <property type="entry name" value="TonB_dep_Rec_b-barrel"/>
    <property type="match status" value="1"/>
</dbReference>
<feature type="compositionally biased region" description="Polar residues" evidence="16">
    <location>
        <begin position="482"/>
        <end position="496"/>
    </location>
</feature>
<keyword evidence="3 14" id="KW-0813">Transport</keyword>
<evidence type="ECO:0000256" key="17">
    <source>
        <dbReference type="SAM" id="SignalP"/>
    </source>
</evidence>
<keyword evidence="13 14" id="KW-0998">Cell outer membrane</keyword>
<evidence type="ECO:0000256" key="10">
    <source>
        <dbReference type="ARBA" id="ARBA00023077"/>
    </source>
</evidence>
<evidence type="ECO:0000256" key="13">
    <source>
        <dbReference type="ARBA" id="ARBA00023237"/>
    </source>
</evidence>
<evidence type="ECO:0000256" key="9">
    <source>
        <dbReference type="ARBA" id="ARBA00023065"/>
    </source>
</evidence>
<dbReference type="Proteomes" id="UP000182769">
    <property type="component" value="Unassembled WGS sequence"/>
</dbReference>
<evidence type="ECO:0000256" key="11">
    <source>
        <dbReference type="ARBA" id="ARBA00023136"/>
    </source>
</evidence>
<comment type="subcellular location">
    <subcellularLocation>
        <location evidence="1 14">Cell outer membrane</location>
        <topology evidence="1 14">Multi-pass membrane protein</topology>
    </subcellularLocation>
</comment>
<keyword evidence="21" id="KW-1185">Reference proteome</keyword>
<feature type="region of interest" description="Disordered" evidence="16">
    <location>
        <begin position="482"/>
        <end position="501"/>
    </location>
</feature>
<evidence type="ECO:0000256" key="3">
    <source>
        <dbReference type="ARBA" id="ARBA00022448"/>
    </source>
</evidence>
<dbReference type="InterPro" id="IPR039426">
    <property type="entry name" value="TonB-dep_rcpt-like"/>
</dbReference>
<dbReference type="GO" id="GO:0015344">
    <property type="term" value="F:siderophore uptake transmembrane transporter activity"/>
    <property type="evidence" value="ECO:0007669"/>
    <property type="project" value="TreeGrafter"/>
</dbReference>
<dbReference type="GO" id="GO:0009279">
    <property type="term" value="C:cell outer membrane"/>
    <property type="evidence" value="ECO:0007669"/>
    <property type="project" value="UniProtKB-SubCell"/>
</dbReference>
<evidence type="ECO:0000256" key="2">
    <source>
        <dbReference type="ARBA" id="ARBA00009810"/>
    </source>
</evidence>
<protein>
    <submittedName>
        <fullName evidence="20">TonB-dependent siderophore receptor</fullName>
    </submittedName>
</protein>
<keyword evidence="5" id="KW-0410">Iron transport</keyword>
<feature type="chain" id="PRO_5005505328" evidence="17">
    <location>
        <begin position="20"/>
        <end position="701"/>
    </location>
</feature>
<feature type="domain" description="TonB-dependent receptor-like beta-barrel" evidence="18">
    <location>
        <begin position="259"/>
        <end position="669"/>
    </location>
</feature>
<dbReference type="InterPro" id="IPR012910">
    <property type="entry name" value="Plug_dom"/>
</dbReference>
<feature type="domain" description="TonB-dependent receptor plug" evidence="19">
    <location>
        <begin position="62"/>
        <end position="156"/>
    </location>
</feature>
<evidence type="ECO:0000256" key="15">
    <source>
        <dbReference type="RuleBase" id="RU003357"/>
    </source>
</evidence>
<evidence type="ECO:0000256" key="4">
    <source>
        <dbReference type="ARBA" id="ARBA00022452"/>
    </source>
</evidence>
<dbReference type="STRING" id="1137284.GCA_001418205_00683"/>
<evidence type="ECO:0000256" key="6">
    <source>
        <dbReference type="ARBA" id="ARBA00022692"/>
    </source>
</evidence>
<dbReference type="CDD" id="cd01347">
    <property type="entry name" value="ligand_gated_channel"/>
    <property type="match status" value="1"/>
</dbReference>
<reference evidence="21" key="1">
    <citation type="submission" date="2015-08" db="EMBL/GenBank/DDBJ databases">
        <authorList>
            <person name="Varghese N."/>
        </authorList>
    </citation>
    <scope>NUCLEOTIDE SEQUENCE [LARGE SCALE GENOMIC DNA]</scope>
    <source>
        <strain evidence="21">JCM 18476</strain>
    </source>
</reference>
<keyword evidence="9" id="KW-0406">Ion transport</keyword>
<dbReference type="GO" id="GO:0038023">
    <property type="term" value="F:signaling receptor activity"/>
    <property type="evidence" value="ECO:0007669"/>
    <property type="project" value="InterPro"/>
</dbReference>
<dbReference type="NCBIfam" id="TIGR01783">
    <property type="entry name" value="TonB-siderophor"/>
    <property type="match status" value="1"/>
</dbReference>
<keyword evidence="10 15" id="KW-0798">TonB box</keyword>
<dbReference type="EMBL" id="CYHG01000002">
    <property type="protein sequence ID" value="CUB02841.1"/>
    <property type="molecule type" value="Genomic_DNA"/>
</dbReference>
<dbReference type="PANTHER" id="PTHR32552">
    <property type="entry name" value="FERRICHROME IRON RECEPTOR-RELATED"/>
    <property type="match status" value="1"/>
</dbReference>
<dbReference type="InterPro" id="IPR000531">
    <property type="entry name" value="Beta-barrel_TonB"/>
</dbReference>
<dbReference type="InterPro" id="IPR010105">
    <property type="entry name" value="TonB_sidphr_rcpt"/>
</dbReference>
<dbReference type="PANTHER" id="PTHR32552:SF68">
    <property type="entry name" value="FERRICHROME OUTER MEMBRANE TRANSPORTER_PHAGE RECEPTOR"/>
    <property type="match status" value="1"/>
</dbReference>
<dbReference type="Gene3D" id="2.40.170.20">
    <property type="entry name" value="TonB-dependent receptor, beta-barrel domain"/>
    <property type="match status" value="1"/>
</dbReference>
<keyword evidence="6 14" id="KW-0812">Transmembrane</keyword>
<keyword evidence="8" id="KW-0408">Iron</keyword>
<name>A0A0K6IID7_9GAMM</name>
<dbReference type="OrthoDB" id="127311at2"/>
<keyword evidence="7 17" id="KW-0732">Signal</keyword>
<dbReference type="RefSeq" id="WP_055461811.1">
    <property type="nucleotide sequence ID" value="NZ_CYHG01000002.1"/>
</dbReference>
<evidence type="ECO:0000259" key="18">
    <source>
        <dbReference type="Pfam" id="PF00593"/>
    </source>
</evidence>
<dbReference type="Pfam" id="PF07715">
    <property type="entry name" value="Plug"/>
    <property type="match status" value="1"/>
</dbReference>
<keyword evidence="4 14" id="KW-1134">Transmembrane beta strand</keyword>
<dbReference type="AlphaFoldDB" id="A0A0K6IID7"/>
<evidence type="ECO:0000256" key="8">
    <source>
        <dbReference type="ARBA" id="ARBA00023004"/>
    </source>
</evidence>
<evidence type="ECO:0000313" key="21">
    <source>
        <dbReference type="Proteomes" id="UP000182769"/>
    </source>
</evidence>
<dbReference type="SUPFAM" id="SSF56935">
    <property type="entry name" value="Porins"/>
    <property type="match status" value="1"/>
</dbReference>
<dbReference type="PROSITE" id="PS52016">
    <property type="entry name" value="TONB_DEPENDENT_REC_3"/>
    <property type="match status" value="1"/>
</dbReference>
<feature type="signal peptide" evidence="17">
    <location>
        <begin position="1"/>
        <end position="19"/>
    </location>
</feature>
<dbReference type="InterPro" id="IPR036942">
    <property type="entry name" value="Beta-barrel_TonB_sf"/>
</dbReference>
<evidence type="ECO:0000256" key="5">
    <source>
        <dbReference type="ARBA" id="ARBA00022496"/>
    </source>
</evidence>
<evidence type="ECO:0000256" key="16">
    <source>
        <dbReference type="SAM" id="MobiDB-lite"/>
    </source>
</evidence>
<organism evidence="20 21">
    <name type="scientific">Marinomonas fungiae</name>
    <dbReference type="NCBI Taxonomy" id="1137284"/>
    <lineage>
        <taxon>Bacteria</taxon>
        <taxon>Pseudomonadati</taxon>
        <taxon>Pseudomonadota</taxon>
        <taxon>Gammaproteobacteria</taxon>
        <taxon>Oceanospirillales</taxon>
        <taxon>Oceanospirillaceae</taxon>
        <taxon>Marinomonas</taxon>
    </lineage>
</organism>
<dbReference type="GO" id="GO:0015891">
    <property type="term" value="P:siderophore transport"/>
    <property type="evidence" value="ECO:0007669"/>
    <property type="project" value="InterPro"/>
</dbReference>
<evidence type="ECO:0000259" key="19">
    <source>
        <dbReference type="Pfam" id="PF07715"/>
    </source>
</evidence>
<comment type="similarity">
    <text evidence="2 14 15">Belongs to the TonB-dependent receptor family.</text>
</comment>